<dbReference type="EMBL" id="CP001933">
    <property type="protein sequence ID" value="ADD07411.1"/>
    <property type="molecule type" value="Genomic_DNA"/>
</dbReference>
<dbReference type="EMBL" id="AOHS01000017">
    <property type="protein sequence ID" value="ELY32221.1"/>
    <property type="molecule type" value="Genomic_DNA"/>
</dbReference>
<proteinExistence type="predicted"/>
<dbReference type="GO" id="GO:0046872">
    <property type="term" value="F:metal ion binding"/>
    <property type="evidence" value="ECO:0007669"/>
    <property type="project" value="UniProtKB-KW"/>
</dbReference>
<keyword evidence="3" id="KW-0378">Hydrolase</keyword>
<keyword evidence="2" id="KW-0479">Metal-binding</keyword>
<sequence length="495" mass="54358">MMIKESKQLREQIESDLDNHVHRIQQTIRQPSVSVDRNGLRGIAELARGYLEEIGCGEAALIETDGAPGVWGYYDAGAAKTVVNYGMLDTRPVGDEDEWTHDPFGGTLVETDEYGRVIYGRGAVKVKGAFVAWLNALEATKRALGELPVNVMFLLEAEELNGSPHYYEMLDQYADRIREADACFCPLAGQSEDGNVTGSLGYKSALYFTLQVSGDRWGRGPAGGDIHAMSNATVDSPAWRLVDALSSLTDENGTQIEISGFYDQYEPPTADEREEVRAFVDRLDSQTETPREELWQHLPGLSQGAGEVTKLKSDLHEDVVEAFVQHFYGPESFNIQGINTGFLGSGTGTKPFILPGEGHATLDIRMPRGFDPDVVYRQLREHLDNQGFADIDVDVFGKHTWCKTDPDSDLVVAARDVFENHDTDVTLWPFSAGGVPWAVFGTRFDIPVLYGVGLGYGANSEGADEFLAIDGNDTIGGLVDCELSHAEMLLAYADR</sequence>
<dbReference type="GO" id="GO:0008233">
    <property type="term" value="F:peptidase activity"/>
    <property type="evidence" value="ECO:0007669"/>
    <property type="project" value="UniProtKB-KW"/>
</dbReference>
<dbReference type="GO" id="GO:0006508">
    <property type="term" value="P:proteolysis"/>
    <property type="evidence" value="ECO:0007669"/>
    <property type="project" value="UniProtKB-KW"/>
</dbReference>
<dbReference type="PANTHER" id="PTHR43270">
    <property type="entry name" value="BETA-ALA-HIS DIPEPTIDASE"/>
    <property type="match status" value="1"/>
</dbReference>
<dbReference type="RefSeq" id="WP_004214386.1">
    <property type="nucleotide sequence ID" value="NC_013923.1"/>
</dbReference>
<geneLocation type="plasmid" evidence="5 7">
    <name>pNMAG01</name>
</geneLocation>
<dbReference type="GO" id="GO:0005829">
    <property type="term" value="C:cytosol"/>
    <property type="evidence" value="ECO:0007669"/>
    <property type="project" value="TreeGrafter"/>
</dbReference>
<dbReference type="GO" id="GO:0009014">
    <property type="term" value="F:succinyl-diaminopimelate desuccinylase activity"/>
    <property type="evidence" value="ECO:0007669"/>
    <property type="project" value="TreeGrafter"/>
</dbReference>
<dbReference type="Proteomes" id="UP000001879">
    <property type="component" value="Plasmid pNMAG01"/>
</dbReference>
<protein>
    <submittedName>
        <fullName evidence="5 6">Peptidase M20</fullName>
    </submittedName>
</protein>
<dbReference type="PATRIC" id="fig|547559.17.peg.776"/>
<dbReference type="Gene3D" id="3.30.70.360">
    <property type="match status" value="1"/>
</dbReference>
<accession>D3T1F2</accession>
<evidence type="ECO:0000313" key="5">
    <source>
        <dbReference type="EMBL" id="ADD07411.1"/>
    </source>
</evidence>
<dbReference type="KEGG" id="nmg:Nmag_3870"/>
<reference evidence="5 7" key="2">
    <citation type="journal article" date="2012" name="BMC Genomics">
        <title>A comparative genomics perspective on the genetic content of the alkaliphilic haloarchaeon Natrialba magadii ATCC 43099T.</title>
        <authorList>
            <person name="Siddaramappa S."/>
            <person name="Challacombe J.F."/>
            <person name="Decastro R.E."/>
            <person name="Pfeiffer F."/>
            <person name="Sastre D.E."/>
            <person name="Gimenez M.I."/>
            <person name="Paggi R.A."/>
            <person name="Detter J.C."/>
            <person name="Davenport K.W."/>
            <person name="Goodwin L.A."/>
            <person name="Kyrpides N."/>
            <person name="Tapia R."/>
            <person name="Pitluck S."/>
            <person name="Lucas S."/>
            <person name="Woyke T."/>
            <person name="Maupin-Furlow J.A."/>
        </authorList>
    </citation>
    <scope>NUCLEOTIDE SEQUENCE [LARGE SCALE GENOMIC DNA]</scope>
    <source>
        <strain evidence="5">ATCC 43099</strain>
        <strain evidence="7">ATCC 43099 / DSM 3394 / CCM 3739 / CIP 104546 / IAM 13178 / JCM 8861 / NBRC 102185 / NCIMB 2190 / MS3</strain>
    </source>
</reference>
<dbReference type="InterPro" id="IPR051458">
    <property type="entry name" value="Cyt/Met_Dipeptidase"/>
</dbReference>
<dbReference type="Proteomes" id="UP000011543">
    <property type="component" value="Unassembled WGS sequence"/>
</dbReference>
<keyword evidence="5" id="KW-0614">Plasmid</keyword>
<evidence type="ECO:0000313" key="8">
    <source>
        <dbReference type="Proteomes" id="UP000011543"/>
    </source>
</evidence>
<dbReference type="InterPro" id="IPR002933">
    <property type="entry name" value="Peptidase_M20"/>
</dbReference>
<dbReference type="OrthoDB" id="24854at2157"/>
<dbReference type="PANTHER" id="PTHR43270:SF8">
    <property type="entry name" value="DI- AND TRIPEPTIDASE DUG2-RELATED"/>
    <property type="match status" value="1"/>
</dbReference>
<evidence type="ECO:0000313" key="6">
    <source>
        <dbReference type="EMBL" id="ELY32221.1"/>
    </source>
</evidence>
<dbReference type="Pfam" id="PF07687">
    <property type="entry name" value="M20_dimer"/>
    <property type="match status" value="1"/>
</dbReference>
<dbReference type="Gene3D" id="3.40.630.10">
    <property type="entry name" value="Zn peptidases"/>
    <property type="match status" value="1"/>
</dbReference>
<evidence type="ECO:0000256" key="2">
    <source>
        <dbReference type="ARBA" id="ARBA00022723"/>
    </source>
</evidence>
<name>D3T1F2_NATMM</name>
<dbReference type="SUPFAM" id="SSF53187">
    <property type="entry name" value="Zn-dependent exopeptidases"/>
    <property type="match status" value="1"/>
</dbReference>
<feature type="domain" description="Peptidase M20 dimerisation" evidence="4">
    <location>
        <begin position="224"/>
        <end position="386"/>
    </location>
</feature>
<dbReference type="AlphaFoldDB" id="D3T1F2"/>
<keyword evidence="7" id="KW-1185">Reference proteome</keyword>
<reference evidence="5" key="4">
    <citation type="submission" date="2016-09" db="EMBL/GenBank/DDBJ databases">
        <authorList>
            <person name="Pfeiffer F."/>
        </authorList>
    </citation>
    <scope>NUCLEOTIDE SEQUENCE</scope>
    <source>
        <strain evidence="5">ATCC 43099</strain>
        <plasmid evidence="5">pNMAG01</plasmid>
    </source>
</reference>
<keyword evidence="1" id="KW-0645">Protease</keyword>
<evidence type="ECO:0000313" key="7">
    <source>
        <dbReference type="Proteomes" id="UP000001879"/>
    </source>
</evidence>
<dbReference type="HOGENOM" id="CLU_029469_2_1_2"/>
<dbReference type="InterPro" id="IPR011650">
    <property type="entry name" value="Peptidase_M20_dimer"/>
</dbReference>
<evidence type="ECO:0000256" key="1">
    <source>
        <dbReference type="ARBA" id="ARBA00022670"/>
    </source>
</evidence>
<evidence type="ECO:0000259" key="4">
    <source>
        <dbReference type="Pfam" id="PF07687"/>
    </source>
</evidence>
<gene>
    <name evidence="5" type="ordered locus">Nmag_3870</name>
    <name evidence="6" type="ORF">C500_04064</name>
</gene>
<dbReference type="GO" id="GO:0009089">
    <property type="term" value="P:lysine biosynthetic process via diaminopimelate"/>
    <property type="evidence" value="ECO:0007669"/>
    <property type="project" value="TreeGrafter"/>
</dbReference>
<reference evidence="6 8" key="3">
    <citation type="journal article" date="2014" name="PLoS Genet.">
        <title>Phylogenetically driven sequencing of extremely halophilic archaea reveals strategies for static and dynamic osmo-response.</title>
        <authorList>
            <person name="Becker E.A."/>
            <person name="Seitzer P.M."/>
            <person name="Tritt A."/>
            <person name="Larsen D."/>
            <person name="Krusor M."/>
            <person name="Yao A.I."/>
            <person name="Wu D."/>
            <person name="Madern D."/>
            <person name="Eisen J.A."/>
            <person name="Darling A.E."/>
            <person name="Facciotti M.T."/>
        </authorList>
    </citation>
    <scope>NUCLEOTIDE SEQUENCE [LARGE SCALE GENOMIC DNA]</scope>
    <source>
        <strain evidence="8">ATCC 43099 / DSM 3394 / CCM 3739 / CIP 104546 / IAM 13178 / JCM 8861 / NBRC 102185 / NCIMB 2190 / MS3</strain>
        <strain evidence="6">MS-3</strain>
    </source>
</reference>
<dbReference type="Pfam" id="PF01546">
    <property type="entry name" value="Peptidase_M20"/>
    <property type="match status" value="1"/>
</dbReference>
<dbReference type="GeneID" id="8826740"/>
<evidence type="ECO:0000256" key="3">
    <source>
        <dbReference type="ARBA" id="ARBA00022801"/>
    </source>
</evidence>
<reference evidence="7" key="1">
    <citation type="submission" date="2010-02" db="EMBL/GenBank/DDBJ databases">
        <title>Complete sequence of plasmid 1 of Natrialba magadii ATCC 43099.</title>
        <authorList>
            <consortium name="US DOE Joint Genome Institute"/>
            <person name="Lucas S."/>
            <person name="Copeland A."/>
            <person name="Lapidus A."/>
            <person name="Cheng J.-F."/>
            <person name="Bruce D."/>
            <person name="Goodwin L."/>
            <person name="Pitluck S."/>
            <person name="Davenport K."/>
            <person name="Saunders E."/>
            <person name="Detter J.C."/>
            <person name="Han C."/>
            <person name="Tapia R."/>
            <person name="Land M."/>
            <person name="Hauser L."/>
            <person name="Kyrpides N."/>
            <person name="Mikhailova N."/>
            <person name="De Castro R.E."/>
            <person name="Maupin-Furlow J.A."/>
            <person name="Woyke T."/>
        </authorList>
    </citation>
    <scope>NUCLEOTIDE SEQUENCE [LARGE SCALE GENOMIC DNA]</scope>
    <source>
        <strain evidence="7">ATCC 43099 / DSM 3394 / CCM 3739 / CIP 104546 / IAM 13178 / JCM 8861 / NBRC 102185 / NCIMB 2190 / MS3</strain>
        <plasmid evidence="7">pNMAG01</plasmid>
    </source>
</reference>
<organism evidence="5 7">
    <name type="scientific">Natrialba magadii (strain ATCC 43099 / DSM 3394 / CCM 3739 / CIP 104546 / IAM 13178 / JCM 8861 / NBRC 102185 / NCIMB 2190 / MS3)</name>
    <name type="common">Natronobacterium magadii</name>
    <dbReference type="NCBI Taxonomy" id="547559"/>
    <lineage>
        <taxon>Archaea</taxon>
        <taxon>Methanobacteriati</taxon>
        <taxon>Methanobacteriota</taxon>
        <taxon>Stenosarchaea group</taxon>
        <taxon>Halobacteria</taxon>
        <taxon>Halobacteriales</taxon>
        <taxon>Natrialbaceae</taxon>
        <taxon>Natrialba</taxon>
    </lineage>
</organism>